<proteinExistence type="predicted"/>
<reference evidence="1" key="1">
    <citation type="submission" date="2014-09" db="EMBL/GenBank/DDBJ databases">
        <authorList>
            <person name="Magalhaes I.L.F."/>
            <person name="Oliveira U."/>
            <person name="Santos F.R."/>
            <person name="Vidigal T.H.D.A."/>
            <person name="Brescovit A.D."/>
            <person name="Santos A.J."/>
        </authorList>
    </citation>
    <scope>NUCLEOTIDE SEQUENCE</scope>
    <source>
        <tissue evidence="1">Shoot tissue taken approximately 20 cm above the soil surface</tissue>
    </source>
</reference>
<name>A0A0A9C5U5_ARUDO</name>
<protein>
    <submittedName>
        <fullName evidence="1">Uncharacterized protein</fullName>
    </submittedName>
</protein>
<dbReference type="AlphaFoldDB" id="A0A0A9C5U5"/>
<evidence type="ECO:0000313" key="1">
    <source>
        <dbReference type="EMBL" id="JAD71629.1"/>
    </source>
</evidence>
<organism evidence="1">
    <name type="scientific">Arundo donax</name>
    <name type="common">Giant reed</name>
    <name type="synonym">Donax arundinaceus</name>
    <dbReference type="NCBI Taxonomy" id="35708"/>
    <lineage>
        <taxon>Eukaryota</taxon>
        <taxon>Viridiplantae</taxon>
        <taxon>Streptophyta</taxon>
        <taxon>Embryophyta</taxon>
        <taxon>Tracheophyta</taxon>
        <taxon>Spermatophyta</taxon>
        <taxon>Magnoliopsida</taxon>
        <taxon>Liliopsida</taxon>
        <taxon>Poales</taxon>
        <taxon>Poaceae</taxon>
        <taxon>PACMAD clade</taxon>
        <taxon>Arundinoideae</taxon>
        <taxon>Arundineae</taxon>
        <taxon>Arundo</taxon>
    </lineage>
</organism>
<dbReference type="EMBL" id="GBRH01226266">
    <property type="protein sequence ID" value="JAD71629.1"/>
    <property type="molecule type" value="Transcribed_RNA"/>
</dbReference>
<sequence>MSVILVPLSNVKTTKNVLTTVLMGKPATISRKFHLFTSRYNSHIR</sequence>
<accession>A0A0A9C5U5</accession>
<reference evidence="1" key="2">
    <citation type="journal article" date="2015" name="Data Brief">
        <title>Shoot transcriptome of the giant reed, Arundo donax.</title>
        <authorList>
            <person name="Barrero R.A."/>
            <person name="Guerrero F.D."/>
            <person name="Moolhuijzen P."/>
            <person name="Goolsby J.A."/>
            <person name="Tidwell J."/>
            <person name="Bellgard S.E."/>
            <person name="Bellgard M.I."/>
        </authorList>
    </citation>
    <scope>NUCLEOTIDE SEQUENCE</scope>
    <source>
        <tissue evidence="1">Shoot tissue taken approximately 20 cm above the soil surface</tissue>
    </source>
</reference>